<gene>
    <name evidence="2" type="ORF">Cfor_01810</name>
</gene>
<dbReference type="EMBL" id="BLKM01000426">
    <property type="protein sequence ID" value="GFG33331.1"/>
    <property type="molecule type" value="Genomic_DNA"/>
</dbReference>
<reference evidence="3" key="1">
    <citation type="submission" date="2020-01" db="EMBL/GenBank/DDBJ databases">
        <title>Draft genome sequence of the Termite Coptotermes fromosanus.</title>
        <authorList>
            <person name="Itakura S."/>
            <person name="Yosikawa Y."/>
            <person name="Umezawa K."/>
        </authorList>
    </citation>
    <scope>NUCLEOTIDE SEQUENCE [LARGE SCALE GENOMIC DNA]</scope>
</reference>
<organism evidence="2 3">
    <name type="scientific">Coptotermes formosanus</name>
    <name type="common">Formosan subterranean termite</name>
    <dbReference type="NCBI Taxonomy" id="36987"/>
    <lineage>
        <taxon>Eukaryota</taxon>
        <taxon>Metazoa</taxon>
        <taxon>Ecdysozoa</taxon>
        <taxon>Arthropoda</taxon>
        <taxon>Hexapoda</taxon>
        <taxon>Insecta</taxon>
        <taxon>Pterygota</taxon>
        <taxon>Neoptera</taxon>
        <taxon>Polyneoptera</taxon>
        <taxon>Dictyoptera</taxon>
        <taxon>Blattodea</taxon>
        <taxon>Blattoidea</taxon>
        <taxon>Termitoidae</taxon>
        <taxon>Rhinotermitidae</taxon>
        <taxon>Coptotermes</taxon>
    </lineage>
</organism>
<proteinExistence type="predicted"/>
<evidence type="ECO:0000313" key="3">
    <source>
        <dbReference type="Proteomes" id="UP000502823"/>
    </source>
</evidence>
<sequence>MGQHASAPTGVGRGRRKSFRESWRSPFPRRSQTHQGALSATFNFIDVDLKVRRLIFYQVISDEQFVISRLIRLRKKCNGHGTLCMR</sequence>
<feature type="region of interest" description="Disordered" evidence="1">
    <location>
        <begin position="1"/>
        <end position="34"/>
    </location>
</feature>
<evidence type="ECO:0000256" key="1">
    <source>
        <dbReference type="SAM" id="MobiDB-lite"/>
    </source>
</evidence>
<accession>A0A6L2PL73</accession>
<keyword evidence="3" id="KW-1185">Reference proteome</keyword>
<dbReference type="Proteomes" id="UP000502823">
    <property type="component" value="Unassembled WGS sequence"/>
</dbReference>
<dbReference type="InParanoid" id="A0A6L2PL73"/>
<comment type="caution">
    <text evidence="2">The sequence shown here is derived from an EMBL/GenBank/DDBJ whole genome shotgun (WGS) entry which is preliminary data.</text>
</comment>
<protein>
    <submittedName>
        <fullName evidence="2">Uncharacterized protein</fullName>
    </submittedName>
</protein>
<evidence type="ECO:0000313" key="2">
    <source>
        <dbReference type="EMBL" id="GFG33331.1"/>
    </source>
</evidence>
<dbReference type="AlphaFoldDB" id="A0A6L2PL73"/>
<name>A0A6L2PL73_COPFO</name>